<comment type="caution">
    <text evidence="1">The sequence shown here is derived from an EMBL/GenBank/DDBJ whole genome shotgun (WGS) entry which is preliminary data.</text>
</comment>
<gene>
    <name evidence="1" type="ORF">RMCT_1036</name>
</gene>
<evidence type="ECO:0000313" key="1">
    <source>
        <dbReference type="EMBL" id="GAT14065.1"/>
    </source>
</evidence>
<evidence type="ECO:0000313" key="2">
    <source>
        <dbReference type="Proteomes" id="UP000069654"/>
    </source>
</evidence>
<sequence>MQIEAHLTIVFAAMAVSHWIEHRTGWSIKKFVRTARRYRTVQIRAGQQILTAADPLPDDLSDALTNIHSRDAH</sequence>
<accession>A0A124E7Z2</accession>
<proteinExistence type="predicted"/>
<dbReference type="STRING" id="1797.RMCT_1036"/>
<dbReference type="AlphaFoldDB" id="A0A124E7Z2"/>
<dbReference type="EMBL" id="BCTB01000005">
    <property type="protein sequence ID" value="GAT14065.1"/>
    <property type="molecule type" value="Genomic_DNA"/>
</dbReference>
<name>A0A124E7Z2_MYCTH</name>
<organism evidence="1 2">
    <name type="scientific">Mycolicibacterium thermoresistibile</name>
    <name type="common">Mycobacterium thermoresistibile</name>
    <dbReference type="NCBI Taxonomy" id="1797"/>
    <lineage>
        <taxon>Bacteria</taxon>
        <taxon>Bacillati</taxon>
        <taxon>Actinomycetota</taxon>
        <taxon>Actinomycetes</taxon>
        <taxon>Mycobacteriales</taxon>
        <taxon>Mycobacteriaceae</taxon>
        <taxon>Mycolicibacterium</taxon>
    </lineage>
</organism>
<dbReference type="Proteomes" id="UP000069654">
    <property type="component" value="Unassembled WGS sequence"/>
</dbReference>
<reference evidence="1 2" key="1">
    <citation type="journal article" date="2016" name="Genome Announc.">
        <title>Draft Genome Sequences of Five Rapidly Growing Mycobacterium Species, M. thermoresistibile, M. fortuitum subsp. acetamidolyticum, M. canariasense, M. brisbanense, and M. novocastrense.</title>
        <authorList>
            <person name="Katahira K."/>
            <person name="Ogura Y."/>
            <person name="Gotoh Y."/>
            <person name="Hayashi T."/>
        </authorList>
    </citation>
    <scope>NUCLEOTIDE SEQUENCE [LARGE SCALE GENOMIC DNA]</scope>
    <source>
        <strain evidence="1 2">JCM6362</strain>
    </source>
</reference>
<reference evidence="2" key="2">
    <citation type="submission" date="2016-02" db="EMBL/GenBank/DDBJ databases">
        <title>Draft genome sequence of five rapidly growing Mycobacterium species.</title>
        <authorList>
            <person name="Katahira K."/>
            <person name="Gotou Y."/>
            <person name="Iida K."/>
            <person name="Ogura Y."/>
            <person name="Hayashi T."/>
        </authorList>
    </citation>
    <scope>NUCLEOTIDE SEQUENCE [LARGE SCALE GENOMIC DNA]</scope>
    <source>
        <strain evidence="2">JCM6362</strain>
    </source>
</reference>
<protein>
    <submittedName>
        <fullName evidence="1">Transposase IS4 family protein</fullName>
    </submittedName>
</protein>